<evidence type="ECO:0000259" key="2">
    <source>
        <dbReference type="Pfam" id="PF00535"/>
    </source>
</evidence>
<comment type="similarity">
    <text evidence="1">Belongs to the glycosyltransferase 2 family.</text>
</comment>
<organism evidence="3 4">
    <name type="scientific">Microbacterium testaceum (strain StLB037)</name>
    <dbReference type="NCBI Taxonomy" id="979556"/>
    <lineage>
        <taxon>Bacteria</taxon>
        <taxon>Bacillati</taxon>
        <taxon>Actinomycetota</taxon>
        <taxon>Actinomycetes</taxon>
        <taxon>Micrococcales</taxon>
        <taxon>Microbacteriaceae</taxon>
        <taxon>Microbacterium</taxon>
    </lineage>
</organism>
<name>E8NF57_MICTS</name>
<dbReference type="RefSeq" id="WP_013584038.1">
    <property type="nucleotide sequence ID" value="NC_015125.1"/>
</dbReference>
<reference key="2">
    <citation type="submission" date="2011-02" db="EMBL/GenBank/DDBJ databases">
        <title>Genome sequence of Microbacterium testaceum StLB037.</title>
        <authorList>
            <person name="Morohoshi T."/>
            <person name="Wang W.Z."/>
            <person name="Someya N."/>
            <person name="Ikeda T."/>
        </authorList>
    </citation>
    <scope>NUCLEOTIDE SEQUENCE</scope>
    <source>
        <strain>StLB037</strain>
    </source>
</reference>
<evidence type="ECO:0000313" key="4">
    <source>
        <dbReference type="Proteomes" id="UP000008975"/>
    </source>
</evidence>
<dbReference type="Proteomes" id="UP000008975">
    <property type="component" value="Chromosome"/>
</dbReference>
<dbReference type="InterPro" id="IPR001173">
    <property type="entry name" value="Glyco_trans_2-like"/>
</dbReference>
<evidence type="ECO:0000256" key="1">
    <source>
        <dbReference type="ARBA" id="ARBA00006739"/>
    </source>
</evidence>
<gene>
    <name evidence="3" type="ordered locus">MTES_0947</name>
</gene>
<proteinExistence type="inferred from homology"/>
<dbReference type="AlphaFoldDB" id="E8NF57"/>
<sequence length="263" mass="28384">MRERDRVVVVIPAYNEAEALPSFLAEIRASFDAVDIPVSIVVLDDASTDQTAAAADGLAEVVRAPRNRGHGPTALAAYAEGLREGSPIVVHVDGDGQFYGDDIARVALALDDVDADVVHGVRRGRTDPWFRRGLSGLVRLAVLVLCGRSVPDVNTPLRAYRPDTLRVLVDGVPADALVPHVHFSIAEARSGLRMRYVAVESIPRRALAAQGTMWGEGRSRQVLPPRRLIRFAARALLELWRVDIVTVGRGARTRAAGTAPARG</sequence>
<feature type="domain" description="Glycosyltransferase 2-like" evidence="2">
    <location>
        <begin position="9"/>
        <end position="135"/>
    </location>
</feature>
<dbReference type="HOGENOM" id="CLU_1056962_0_0_11"/>
<dbReference type="CDD" id="cd04179">
    <property type="entry name" value="DPM_DPG-synthase_like"/>
    <property type="match status" value="1"/>
</dbReference>
<dbReference type="EMBL" id="AP012052">
    <property type="protein sequence ID" value="BAJ73911.1"/>
    <property type="molecule type" value="Genomic_DNA"/>
</dbReference>
<dbReference type="STRING" id="979556.MTES_0947"/>
<evidence type="ECO:0000313" key="3">
    <source>
        <dbReference type="EMBL" id="BAJ73911.1"/>
    </source>
</evidence>
<dbReference type="eggNOG" id="COG1215">
    <property type="taxonomic scope" value="Bacteria"/>
</dbReference>
<dbReference type="InterPro" id="IPR029044">
    <property type="entry name" value="Nucleotide-diphossugar_trans"/>
</dbReference>
<protein>
    <submittedName>
        <fullName evidence="3">Glycosyltransferase</fullName>
    </submittedName>
</protein>
<dbReference type="Gene3D" id="3.90.550.10">
    <property type="entry name" value="Spore Coat Polysaccharide Biosynthesis Protein SpsA, Chain A"/>
    <property type="match status" value="1"/>
</dbReference>
<dbReference type="PANTHER" id="PTHR48090:SF7">
    <property type="entry name" value="RFBJ PROTEIN"/>
    <property type="match status" value="1"/>
</dbReference>
<dbReference type="Pfam" id="PF00535">
    <property type="entry name" value="Glycos_transf_2"/>
    <property type="match status" value="1"/>
</dbReference>
<reference evidence="3 4" key="1">
    <citation type="journal article" date="2011" name="J. Bacteriol.">
        <title>Genome sequence of Microbacterium testaceum StLB037, an N-acylhomoserine lactone-degrading bacterium isolated from potato leaves.</title>
        <authorList>
            <person name="Morohoshi T."/>
            <person name="Wang W.-Z."/>
            <person name="Someya N."/>
            <person name="Ikeda T."/>
        </authorList>
    </citation>
    <scope>NUCLEOTIDE SEQUENCE [LARGE SCALE GENOMIC DNA]</scope>
    <source>
        <strain evidence="3 4">StLB037</strain>
    </source>
</reference>
<dbReference type="OrthoDB" id="3672893at2"/>
<dbReference type="PANTHER" id="PTHR48090">
    <property type="entry name" value="UNDECAPRENYL-PHOSPHATE 4-DEOXY-4-FORMAMIDO-L-ARABINOSE TRANSFERASE-RELATED"/>
    <property type="match status" value="1"/>
</dbReference>
<dbReference type="InterPro" id="IPR050256">
    <property type="entry name" value="Glycosyltransferase_2"/>
</dbReference>
<accession>E8NF57</accession>
<dbReference type="KEGG" id="mts:MTES_0947"/>
<dbReference type="SUPFAM" id="SSF53448">
    <property type="entry name" value="Nucleotide-diphospho-sugar transferases"/>
    <property type="match status" value="1"/>
</dbReference>